<organism evidence="4 5">
    <name type="scientific">Biomphalaria glabrata</name>
    <name type="common">Bloodfluke planorb</name>
    <name type="synonym">Freshwater snail</name>
    <dbReference type="NCBI Taxonomy" id="6526"/>
    <lineage>
        <taxon>Eukaryota</taxon>
        <taxon>Metazoa</taxon>
        <taxon>Spiralia</taxon>
        <taxon>Lophotrochozoa</taxon>
        <taxon>Mollusca</taxon>
        <taxon>Gastropoda</taxon>
        <taxon>Heterobranchia</taxon>
        <taxon>Euthyneura</taxon>
        <taxon>Panpulmonata</taxon>
        <taxon>Hygrophila</taxon>
        <taxon>Lymnaeoidea</taxon>
        <taxon>Planorbidae</taxon>
        <taxon>Biomphalaria</taxon>
    </lineage>
</organism>
<evidence type="ECO:0000313" key="4">
    <source>
        <dbReference type="Proteomes" id="UP001165740"/>
    </source>
</evidence>
<keyword evidence="2" id="KW-0812">Transmembrane</keyword>
<accession>A0A9W2YS70</accession>
<feature type="domain" description="IgGFc-binding protein N-terminal" evidence="3">
    <location>
        <begin position="107"/>
        <end position="381"/>
    </location>
</feature>
<name>A0A9W2YS70_BIOGL</name>
<feature type="region of interest" description="Disordered" evidence="1">
    <location>
        <begin position="1"/>
        <end position="26"/>
    </location>
</feature>
<dbReference type="Pfam" id="PF17517">
    <property type="entry name" value="IgGFc_binding"/>
    <property type="match status" value="1"/>
</dbReference>
<feature type="transmembrane region" description="Helical" evidence="2">
    <location>
        <begin position="576"/>
        <end position="605"/>
    </location>
</feature>
<evidence type="ECO:0000256" key="1">
    <source>
        <dbReference type="SAM" id="MobiDB-lite"/>
    </source>
</evidence>
<dbReference type="RefSeq" id="XP_055865638.1">
    <property type="nucleotide sequence ID" value="XM_056009663.1"/>
</dbReference>
<gene>
    <name evidence="5" type="primary">LOC106058037</name>
</gene>
<dbReference type="AlphaFoldDB" id="A0A9W2YS70"/>
<dbReference type="PANTHER" id="PTHR46534">
    <property type="entry name" value="IGGFC_BINDING DOMAIN-CONTAINING PROTEIN"/>
    <property type="match status" value="1"/>
</dbReference>
<proteinExistence type="predicted"/>
<evidence type="ECO:0000259" key="3">
    <source>
        <dbReference type="Pfam" id="PF17517"/>
    </source>
</evidence>
<evidence type="ECO:0000313" key="5">
    <source>
        <dbReference type="RefSeq" id="XP_055865638.1"/>
    </source>
</evidence>
<dbReference type="PANTHER" id="PTHR46534:SF1">
    <property type="entry name" value="IGGFC-BINDING PROTEIN N-TERMINAL DOMAIN-CONTAINING PROTEIN"/>
    <property type="match status" value="1"/>
</dbReference>
<reference evidence="5" key="1">
    <citation type="submission" date="2025-08" db="UniProtKB">
        <authorList>
            <consortium name="RefSeq"/>
        </authorList>
    </citation>
    <scope>IDENTIFICATION</scope>
</reference>
<sequence>MASKKKYQTLKPSKSGPAKHPHNPEAVQATMGEQRVTYLRVTQRFSNETDDVTTYDWVTSYRQATYSIDNGLQMAKLSGVFRTLVLLEATKHVTVVVYFRSANHVASSLVFPVQASASGFFVMNPATPSTGNRLTVTALNDDTEVKVRFPRNSTRPFTVVVNELIFQQIRSLKLTLKSLQSVQLISDEDFSGTFVYCTKSVAVYLGNSNSHSISLDSNVDMAIPVDSLTSQYVSFPSGPPLGPSQFAKYRFLCLYDNTNIKIYTNQTETIHLSKAGFFSDLILPTDGFIFFESESQQPFHVTRLSGSGACVTSLLPDTLWKSNYDVYVAEAGQTIHIVLPTDQRQSFTVNGFSFDLGYCVVIQGASLTGCNITLSQGLHHLGFRNASVVFAAYVSQTVASSSLEFCHAVGSVESITNRLPLHWSFPALKYLDLSDDDPFRNPLLPELTTSTSAQMTTSTAAKMTTSAAAQMTTSSAAQMTTSVSLSSDVTKTTTRATNSGFPASTIAETTSTSSTEAAAPTSVVCYPLGIPMNLSKDEVDSLLNSIIGQLLVHFEDTLTYRMRQNCMWDDRPSSKVIGFGGVAFLVIWAVTVTSSDIFFLIRFCIQCVKKSCFRRHS</sequence>
<keyword evidence="4" id="KW-1185">Reference proteome</keyword>
<evidence type="ECO:0000256" key="2">
    <source>
        <dbReference type="SAM" id="Phobius"/>
    </source>
</evidence>
<keyword evidence="2" id="KW-1133">Transmembrane helix</keyword>
<dbReference type="OrthoDB" id="6101354at2759"/>
<keyword evidence="2" id="KW-0472">Membrane</keyword>
<dbReference type="InterPro" id="IPR035234">
    <property type="entry name" value="IgGFc-bd_N"/>
</dbReference>
<dbReference type="Proteomes" id="UP001165740">
    <property type="component" value="Chromosome 14"/>
</dbReference>
<protein>
    <submittedName>
        <fullName evidence="5">Uncharacterized protein LOC106058037</fullName>
    </submittedName>
</protein>
<dbReference type="GeneID" id="106058037"/>